<feature type="transmembrane region" description="Helical" evidence="5">
    <location>
        <begin position="156"/>
        <end position="179"/>
    </location>
</feature>
<feature type="transmembrane region" description="Helical" evidence="5">
    <location>
        <begin position="191"/>
        <end position="218"/>
    </location>
</feature>
<evidence type="ECO:0000256" key="5">
    <source>
        <dbReference type="SAM" id="Phobius"/>
    </source>
</evidence>
<dbReference type="InterPro" id="IPR011701">
    <property type="entry name" value="MFS"/>
</dbReference>
<name>A0A840WM89_9RHOB</name>
<feature type="transmembrane region" description="Helical" evidence="5">
    <location>
        <begin position="97"/>
        <end position="119"/>
    </location>
</feature>
<dbReference type="GO" id="GO:0005886">
    <property type="term" value="C:plasma membrane"/>
    <property type="evidence" value="ECO:0007669"/>
    <property type="project" value="TreeGrafter"/>
</dbReference>
<protein>
    <submittedName>
        <fullName evidence="7">MFS family permease</fullName>
    </submittedName>
</protein>
<feature type="transmembrane region" description="Helical" evidence="5">
    <location>
        <begin position="322"/>
        <end position="342"/>
    </location>
</feature>
<keyword evidence="3 5" id="KW-1133">Transmembrane helix</keyword>
<evidence type="ECO:0000313" key="7">
    <source>
        <dbReference type="EMBL" id="MBB5514772.1"/>
    </source>
</evidence>
<dbReference type="PROSITE" id="PS50850">
    <property type="entry name" value="MFS"/>
    <property type="match status" value="1"/>
</dbReference>
<feature type="transmembrane region" description="Helical" evidence="5">
    <location>
        <begin position="354"/>
        <end position="372"/>
    </location>
</feature>
<accession>A0A840WM89</accession>
<dbReference type="GO" id="GO:0022857">
    <property type="term" value="F:transmembrane transporter activity"/>
    <property type="evidence" value="ECO:0007669"/>
    <property type="project" value="InterPro"/>
</dbReference>
<dbReference type="InterPro" id="IPR047200">
    <property type="entry name" value="MFS_YcaD-like"/>
</dbReference>
<dbReference type="Proteomes" id="UP000553766">
    <property type="component" value="Unassembled WGS sequence"/>
</dbReference>
<dbReference type="InterPro" id="IPR020846">
    <property type="entry name" value="MFS_dom"/>
</dbReference>
<dbReference type="RefSeq" id="WP_184008720.1">
    <property type="nucleotide sequence ID" value="NZ_JACIJS010000002.1"/>
</dbReference>
<keyword evidence="2 5" id="KW-0812">Transmembrane</keyword>
<dbReference type="Gene3D" id="1.20.1250.20">
    <property type="entry name" value="MFS general substrate transporter like domains"/>
    <property type="match status" value="2"/>
</dbReference>
<feature type="domain" description="Major facilitator superfamily (MFS) profile" evidence="6">
    <location>
        <begin position="1"/>
        <end position="378"/>
    </location>
</feature>
<feature type="transmembrane region" description="Helical" evidence="5">
    <location>
        <begin position="287"/>
        <end position="310"/>
    </location>
</feature>
<dbReference type="InterPro" id="IPR005828">
    <property type="entry name" value="MFS_sugar_transport-like"/>
</dbReference>
<feature type="transmembrane region" description="Helical" evidence="5">
    <location>
        <begin position="42"/>
        <end position="61"/>
    </location>
</feature>
<evidence type="ECO:0000256" key="1">
    <source>
        <dbReference type="ARBA" id="ARBA00004370"/>
    </source>
</evidence>
<gene>
    <name evidence="7" type="ORF">FHS89_000778</name>
</gene>
<comment type="subcellular location">
    <subcellularLocation>
        <location evidence="1">Membrane</location>
    </subcellularLocation>
</comment>
<evidence type="ECO:0000313" key="8">
    <source>
        <dbReference type="Proteomes" id="UP000553766"/>
    </source>
</evidence>
<evidence type="ECO:0000256" key="2">
    <source>
        <dbReference type="ARBA" id="ARBA00022692"/>
    </source>
</evidence>
<feature type="transmembrane region" description="Helical" evidence="5">
    <location>
        <begin position="131"/>
        <end position="150"/>
    </location>
</feature>
<evidence type="ECO:0000259" key="6">
    <source>
        <dbReference type="PROSITE" id="PS50850"/>
    </source>
</evidence>
<dbReference type="Pfam" id="PF07690">
    <property type="entry name" value="MFS_1"/>
    <property type="match status" value="1"/>
</dbReference>
<dbReference type="InterPro" id="IPR036259">
    <property type="entry name" value="MFS_trans_sf"/>
</dbReference>
<dbReference type="PANTHER" id="PTHR23521:SF3">
    <property type="entry name" value="MFS TRANSPORTER"/>
    <property type="match status" value="1"/>
</dbReference>
<organism evidence="7 8">
    <name type="scientific">Rubricella aquisinus</name>
    <dbReference type="NCBI Taxonomy" id="2028108"/>
    <lineage>
        <taxon>Bacteria</taxon>
        <taxon>Pseudomonadati</taxon>
        <taxon>Pseudomonadota</taxon>
        <taxon>Alphaproteobacteria</taxon>
        <taxon>Rhodobacterales</taxon>
        <taxon>Paracoccaceae</taxon>
        <taxon>Rubricella</taxon>
    </lineage>
</organism>
<dbReference type="AlphaFoldDB" id="A0A840WM89"/>
<feature type="transmembrane region" description="Helical" evidence="5">
    <location>
        <begin position="73"/>
        <end position="91"/>
    </location>
</feature>
<comment type="caution">
    <text evidence="7">The sequence shown here is derived from an EMBL/GenBank/DDBJ whole genome shotgun (WGS) entry which is preliminary data.</text>
</comment>
<proteinExistence type="predicted"/>
<evidence type="ECO:0000256" key="4">
    <source>
        <dbReference type="ARBA" id="ARBA00023136"/>
    </source>
</evidence>
<dbReference type="EMBL" id="JACIJS010000002">
    <property type="protein sequence ID" value="MBB5514772.1"/>
    <property type="molecule type" value="Genomic_DNA"/>
</dbReference>
<dbReference type="PANTHER" id="PTHR23521">
    <property type="entry name" value="TRANSPORTER MFS SUPERFAMILY"/>
    <property type="match status" value="1"/>
</dbReference>
<dbReference type="SUPFAM" id="SSF103473">
    <property type="entry name" value="MFS general substrate transporter"/>
    <property type="match status" value="1"/>
</dbReference>
<dbReference type="CDD" id="cd17477">
    <property type="entry name" value="MFS_YcaD_like"/>
    <property type="match status" value="1"/>
</dbReference>
<feature type="transmembrane region" description="Helical" evidence="5">
    <location>
        <begin position="230"/>
        <end position="253"/>
    </location>
</feature>
<dbReference type="Pfam" id="PF00083">
    <property type="entry name" value="Sugar_tr"/>
    <property type="match status" value="1"/>
</dbReference>
<evidence type="ECO:0000256" key="3">
    <source>
        <dbReference type="ARBA" id="ARBA00022989"/>
    </source>
</evidence>
<sequence length="425" mass="45238">MFGVVRQSWALLLGMLFLMTGNGLQGTVLGIRGGIEGFDANTMAWVMSAYFLGFLGGSRLAPWMIQRVGHVRVFAALGSMISAAFILYAAVPDPWAWAVMRLIVGFCFSGVYVVAESWLNDNSSNETRGQALSAYMITQLVGILVAQAMINFADPAGFTLFVIMSVLVSVSFAPILLSVSPAPPFAMTKGMTLKALFVTSPLGFVGMFFLGLVFAAMFGMSAVYGTEKGLSVIDITIFVSAFYVGGLVLQYPVGWFSDRFDRRRLVLMLTVAGGVLTLLVMPLSQYFLIVVAGAFVIGGIANPLYSLLIAHTADYLQPEDMAAASSGLIFINGLGAILGPFAVGAAMNAFGADAYFAVVGILFVIIAGYALWRTTRRPAIPVEDTGTYTAVLPTASPVAVEVATEIAIEAAEESDAEENREKSDT</sequence>
<keyword evidence="4 5" id="KW-0472">Membrane</keyword>
<keyword evidence="8" id="KW-1185">Reference proteome</keyword>
<feature type="transmembrane region" description="Helical" evidence="5">
    <location>
        <begin position="265"/>
        <end position="281"/>
    </location>
</feature>
<reference evidence="7 8" key="1">
    <citation type="submission" date="2020-08" db="EMBL/GenBank/DDBJ databases">
        <title>Genomic Encyclopedia of Type Strains, Phase IV (KMG-IV): sequencing the most valuable type-strain genomes for metagenomic binning, comparative biology and taxonomic classification.</title>
        <authorList>
            <person name="Goeker M."/>
        </authorList>
    </citation>
    <scope>NUCLEOTIDE SEQUENCE [LARGE SCALE GENOMIC DNA]</scope>
    <source>
        <strain evidence="7 8">DSM 103377</strain>
    </source>
</reference>